<organism evidence="1 2">
    <name type="scientific">Candidatus Nitrososphaera evergladensis SR1</name>
    <dbReference type="NCBI Taxonomy" id="1459636"/>
    <lineage>
        <taxon>Archaea</taxon>
        <taxon>Nitrososphaerota</taxon>
        <taxon>Nitrososphaeria</taxon>
        <taxon>Nitrososphaerales</taxon>
        <taxon>Nitrososphaeraceae</taxon>
        <taxon>Nitrososphaera</taxon>
    </lineage>
</organism>
<evidence type="ECO:0000313" key="1">
    <source>
        <dbReference type="EMBL" id="AIF83613.1"/>
    </source>
</evidence>
<dbReference type="STRING" id="1459636.NTE_01550"/>
<dbReference type="HOGENOM" id="CLU_2662493_0_0_2"/>
<name>A0A075MQX5_9ARCH</name>
<dbReference type="AlphaFoldDB" id="A0A075MQX5"/>
<dbReference type="KEGG" id="nev:NTE_01550"/>
<reference evidence="1 2" key="1">
    <citation type="journal article" date="2014" name="PLoS ONE">
        <title>Genome Sequence of Candidatus Nitrososphaera evergladensis from Group I.1b Enriched from Everglades Soil Reveals Novel Genomic Features of the Ammonia-Oxidizing Archaea.</title>
        <authorList>
            <person name="Zhalnina K.V."/>
            <person name="Dias R."/>
            <person name="Leonard M.T."/>
            <person name="Dorr de Quadros P."/>
            <person name="Camargo F.A."/>
            <person name="Drew J.C."/>
            <person name="Farmerie W.G."/>
            <person name="Daroub S.H."/>
            <person name="Triplett E.W."/>
        </authorList>
    </citation>
    <scope>NUCLEOTIDE SEQUENCE [LARGE SCALE GENOMIC DNA]</scope>
    <source>
        <strain evidence="1 2">SR1</strain>
    </source>
</reference>
<gene>
    <name evidence="1" type="ORF">NTE_01550</name>
</gene>
<dbReference type="EMBL" id="CP007174">
    <property type="protein sequence ID" value="AIF83613.1"/>
    <property type="molecule type" value="Genomic_DNA"/>
</dbReference>
<keyword evidence="2" id="KW-1185">Reference proteome</keyword>
<accession>A0A075MQX5</accession>
<dbReference type="Proteomes" id="UP000028194">
    <property type="component" value="Chromosome"/>
</dbReference>
<proteinExistence type="predicted"/>
<sequence length="79" mass="9359">MPAGVAENSTRHIDTLREMEAYKRQYQVRCSHHELEYSAKEKRITCVVCGKTWTFVQERGYSEVKQVFAAERDDYIPMR</sequence>
<evidence type="ECO:0000313" key="2">
    <source>
        <dbReference type="Proteomes" id="UP000028194"/>
    </source>
</evidence>
<protein>
    <submittedName>
        <fullName evidence="1">Uncharacterized protein</fullName>
    </submittedName>
</protein>